<protein>
    <submittedName>
        <fullName evidence="2">Uncharacterized protein</fullName>
    </submittedName>
</protein>
<keyword evidence="3" id="KW-1185">Reference proteome</keyword>
<feature type="compositionally biased region" description="Low complexity" evidence="1">
    <location>
        <begin position="157"/>
        <end position="166"/>
    </location>
</feature>
<feature type="compositionally biased region" description="Basic residues" evidence="1">
    <location>
        <begin position="146"/>
        <end position="156"/>
    </location>
</feature>
<reference evidence="2 3" key="1">
    <citation type="submission" date="2019-11" db="EMBL/GenBank/DDBJ databases">
        <title>Draft genome sequence of Paludibacterium sp. dN18-1.</title>
        <authorList>
            <person name="Im W.-T."/>
        </authorList>
    </citation>
    <scope>NUCLEOTIDE SEQUENCE [LARGE SCALE GENOMIC DNA]</scope>
    <source>
        <strain evidence="3">dN 18-1</strain>
    </source>
</reference>
<feature type="compositionally biased region" description="Low complexity" evidence="1">
    <location>
        <begin position="96"/>
        <end position="106"/>
    </location>
</feature>
<comment type="caution">
    <text evidence="2">The sequence shown here is derived from an EMBL/GenBank/DDBJ whole genome shotgun (WGS) entry which is preliminary data.</text>
</comment>
<dbReference type="AlphaFoldDB" id="A0A844GAF7"/>
<evidence type="ECO:0000313" key="2">
    <source>
        <dbReference type="EMBL" id="MTD32340.1"/>
    </source>
</evidence>
<sequence length="166" mass="17635">MTPNVAKPVVNRIQPEIAIPEIVRHEKPVSKPAVLSGWINPPVVAPKPSPEQAAAVPEPEVVVPVVMPSAQASCAIQPSAVVPSISPLGESRTSVEPEVAAPVAEPTIPADNVPLSRSEISTPPTAATTTTTLLETSPRTPGIGRLAHRSRRRCQRPSRCQQPNRW</sequence>
<evidence type="ECO:0000256" key="1">
    <source>
        <dbReference type="SAM" id="MobiDB-lite"/>
    </source>
</evidence>
<dbReference type="Proteomes" id="UP000446658">
    <property type="component" value="Unassembled WGS sequence"/>
</dbReference>
<proteinExistence type="predicted"/>
<feature type="compositionally biased region" description="Low complexity" evidence="1">
    <location>
        <begin position="121"/>
        <end position="141"/>
    </location>
</feature>
<dbReference type="RefSeq" id="WP_230368712.1">
    <property type="nucleotide sequence ID" value="NZ_WLYX01000001.1"/>
</dbReference>
<accession>A0A844GAF7</accession>
<feature type="region of interest" description="Disordered" evidence="1">
    <location>
        <begin position="96"/>
        <end position="166"/>
    </location>
</feature>
<dbReference type="EMBL" id="WLYX01000001">
    <property type="protein sequence ID" value="MTD32340.1"/>
    <property type="molecule type" value="Genomic_DNA"/>
</dbReference>
<name>A0A844GAF7_9NEIS</name>
<gene>
    <name evidence="2" type="ORF">GKE73_00635</name>
</gene>
<evidence type="ECO:0000313" key="3">
    <source>
        <dbReference type="Proteomes" id="UP000446658"/>
    </source>
</evidence>
<organism evidence="2 3">
    <name type="scientific">Paludibacterium denitrificans</name>
    <dbReference type="NCBI Taxonomy" id="2675226"/>
    <lineage>
        <taxon>Bacteria</taxon>
        <taxon>Pseudomonadati</taxon>
        <taxon>Pseudomonadota</taxon>
        <taxon>Betaproteobacteria</taxon>
        <taxon>Neisseriales</taxon>
        <taxon>Chromobacteriaceae</taxon>
        <taxon>Paludibacterium</taxon>
    </lineage>
</organism>